<organism evidence="1 2">
    <name type="scientific">Haloferax profundi</name>
    <dbReference type="NCBI Taxonomy" id="1544718"/>
    <lineage>
        <taxon>Archaea</taxon>
        <taxon>Methanobacteriati</taxon>
        <taxon>Methanobacteriota</taxon>
        <taxon>Stenosarchaea group</taxon>
        <taxon>Halobacteria</taxon>
        <taxon>Halobacteriales</taxon>
        <taxon>Haloferacaceae</taxon>
        <taxon>Haloferax</taxon>
    </lineage>
</organism>
<evidence type="ECO:0000313" key="2">
    <source>
        <dbReference type="Proteomes" id="UP000053157"/>
    </source>
</evidence>
<reference evidence="1 2" key="1">
    <citation type="submission" date="2015-12" db="EMBL/GenBank/DDBJ databases">
        <title>Haloferax profundi sp. nov. isolated from the Discovery deep brine-seawater interface in the Red Sea.</title>
        <authorList>
            <person name="Zhang G."/>
            <person name="Stingl U."/>
            <person name="Rashid M."/>
        </authorList>
    </citation>
    <scope>NUCLEOTIDE SEQUENCE [LARGE SCALE GENOMIC DNA]</scope>
    <source>
        <strain evidence="1 2">SB29</strain>
    </source>
</reference>
<gene>
    <name evidence="1" type="ORF">AUR66_16590</name>
</gene>
<keyword evidence="2" id="KW-1185">Reference proteome</keyword>
<dbReference type="Proteomes" id="UP000053157">
    <property type="component" value="Unassembled WGS sequence"/>
</dbReference>
<dbReference type="EMBL" id="LOPV01000302">
    <property type="protein sequence ID" value="KTG24446.1"/>
    <property type="molecule type" value="Genomic_DNA"/>
</dbReference>
<proteinExistence type="predicted"/>
<name>A0A0W1SEH4_9EURY</name>
<sequence length="232" mass="26790">MPICSTETYYFEEVENRLKAINATSVQLLVLDEAYPDLNIPREHAIIGIKDVYTLWETGHTDLESRVGYYCSYLRLCASQRPQSAETIYTGLQTHVLPHILLAAVIAESHIAQDSQMYFKQQSWAFEKLIGQCFPDGYPRPNDLSDEHIDELVTTVVDSLKGVRERIDGSRRLRRHADERYIDQEQLRNHVIELLARAVLFANHSGSVPEHDYGPQKETIERVKQKFNEYLP</sequence>
<evidence type="ECO:0000313" key="1">
    <source>
        <dbReference type="EMBL" id="KTG24446.1"/>
    </source>
</evidence>
<accession>A0A0W1SEH4</accession>
<comment type="caution">
    <text evidence="1">The sequence shown here is derived from an EMBL/GenBank/DDBJ whole genome shotgun (WGS) entry which is preliminary data.</text>
</comment>
<dbReference type="AlphaFoldDB" id="A0A0W1SEH4"/>
<protein>
    <submittedName>
        <fullName evidence="1">Uncharacterized protein</fullName>
    </submittedName>
</protein>